<name>A0ABX5Y5M3_9BACT</name>
<protein>
    <submittedName>
        <fullName evidence="2">Uncharacterized protein</fullName>
    </submittedName>
</protein>
<gene>
    <name evidence="2" type="ORF">TBK1r_64440</name>
</gene>
<dbReference type="Proteomes" id="UP000318081">
    <property type="component" value="Chromosome"/>
</dbReference>
<reference evidence="2 3" key="1">
    <citation type="submission" date="2019-02" db="EMBL/GenBank/DDBJ databases">
        <title>Deep-cultivation of Planctomycetes and their phenomic and genomic characterization uncovers novel biology.</title>
        <authorList>
            <person name="Wiegand S."/>
            <person name="Jogler M."/>
            <person name="Boedeker C."/>
            <person name="Pinto D."/>
            <person name="Vollmers J."/>
            <person name="Rivas-Marin E."/>
            <person name="Kohn T."/>
            <person name="Peeters S.H."/>
            <person name="Heuer A."/>
            <person name="Rast P."/>
            <person name="Oberbeckmann S."/>
            <person name="Bunk B."/>
            <person name="Jeske O."/>
            <person name="Meyerdierks A."/>
            <person name="Storesund J.E."/>
            <person name="Kallscheuer N."/>
            <person name="Luecker S."/>
            <person name="Lage O.M."/>
            <person name="Pohl T."/>
            <person name="Merkel B.J."/>
            <person name="Hornburger P."/>
            <person name="Mueller R.-W."/>
            <person name="Bruemmer F."/>
            <person name="Labrenz M."/>
            <person name="Spormann A.M."/>
            <person name="Op den Camp H."/>
            <person name="Overmann J."/>
            <person name="Amann R."/>
            <person name="Jetten M.S.M."/>
            <person name="Mascher T."/>
            <person name="Medema M.H."/>
            <person name="Devos D.P."/>
            <person name="Kaster A.-K."/>
            <person name="Ovreas L."/>
            <person name="Rohde M."/>
            <person name="Galperin M.Y."/>
            <person name="Jogler C."/>
        </authorList>
    </citation>
    <scope>NUCLEOTIDE SEQUENCE [LARGE SCALE GENOMIC DNA]</scope>
    <source>
        <strain evidence="2 3">TBK1r</strain>
    </source>
</reference>
<evidence type="ECO:0000313" key="2">
    <source>
        <dbReference type="EMBL" id="QDV87414.1"/>
    </source>
</evidence>
<feature type="region of interest" description="Disordered" evidence="1">
    <location>
        <begin position="1"/>
        <end position="27"/>
    </location>
</feature>
<dbReference type="EMBL" id="CP036432">
    <property type="protein sequence ID" value="QDV87414.1"/>
    <property type="molecule type" value="Genomic_DNA"/>
</dbReference>
<organism evidence="2 3">
    <name type="scientific">Stieleria magnilauensis</name>
    <dbReference type="NCBI Taxonomy" id="2527963"/>
    <lineage>
        <taxon>Bacteria</taxon>
        <taxon>Pseudomonadati</taxon>
        <taxon>Planctomycetota</taxon>
        <taxon>Planctomycetia</taxon>
        <taxon>Pirellulales</taxon>
        <taxon>Pirellulaceae</taxon>
        <taxon>Stieleria</taxon>
    </lineage>
</organism>
<evidence type="ECO:0000313" key="3">
    <source>
        <dbReference type="Proteomes" id="UP000318081"/>
    </source>
</evidence>
<sequence>METESVQRTKVASASGHLKNREQQTPRAVYRMHAPDASGCFGPINQVNPMGKTIATGLSIRSAPQT</sequence>
<accession>A0ABX5Y5M3</accession>
<evidence type="ECO:0000256" key="1">
    <source>
        <dbReference type="SAM" id="MobiDB-lite"/>
    </source>
</evidence>
<proteinExistence type="predicted"/>
<feature type="compositionally biased region" description="Polar residues" evidence="1">
    <location>
        <begin position="1"/>
        <end position="12"/>
    </location>
</feature>
<keyword evidence="3" id="KW-1185">Reference proteome</keyword>